<dbReference type="Pfam" id="PF01061">
    <property type="entry name" value="ABC2_membrane"/>
    <property type="match status" value="1"/>
</dbReference>
<dbReference type="InterPro" id="IPR013525">
    <property type="entry name" value="ABC2_TM"/>
</dbReference>
<protein>
    <recommendedName>
        <fullName evidence="5">Transport permease protein</fullName>
    </recommendedName>
</protein>
<dbReference type="InterPro" id="IPR051784">
    <property type="entry name" value="Nod_factor_ABC_transporter"/>
</dbReference>
<sequence>MNKITNLFVDTKTMAGRCLLLTRRNPDMVLTSFVAPVMMMILFAYVLGGAINVGSASYVNYIVPGIILQSLGQCATTTAISVSTDIKTGIIDRFCTMPIKKSSILSGHVWESFARNGLATILVVAVAFLVGFRPKADFAGWLLVLLILSLYILAISWCSIFFGIIAKSPEGAGAFSVFAIILPYLSSGFVPTDTMPKALELFAEHQPMTPIIDTLRTVLQGEELQSHTLAAAILWCALLLTFFYFLSVKAFRKNISR</sequence>
<feature type="transmembrane region" description="Helical" evidence="5">
    <location>
        <begin position="113"/>
        <end position="132"/>
    </location>
</feature>
<feature type="transmembrane region" description="Helical" evidence="5">
    <location>
        <begin position="29"/>
        <end position="48"/>
    </location>
</feature>
<dbReference type="InterPro" id="IPR000412">
    <property type="entry name" value="ABC_2_transport"/>
</dbReference>
<comment type="caution">
    <text evidence="7">The sequence shown here is derived from an EMBL/GenBank/DDBJ whole genome shotgun (WGS) entry which is preliminary data.</text>
</comment>
<evidence type="ECO:0000259" key="6">
    <source>
        <dbReference type="PROSITE" id="PS51012"/>
    </source>
</evidence>
<evidence type="ECO:0000313" key="7">
    <source>
        <dbReference type="EMBL" id="RHJ84641.1"/>
    </source>
</evidence>
<accession>A0A415DW06</accession>
<comment type="caution">
    <text evidence="5">Lacks conserved residue(s) required for the propagation of feature annotation.</text>
</comment>
<dbReference type="PIRSF" id="PIRSF006648">
    <property type="entry name" value="DrrB"/>
    <property type="match status" value="1"/>
</dbReference>
<feature type="transmembrane region" description="Helical" evidence="5">
    <location>
        <begin position="172"/>
        <end position="190"/>
    </location>
</feature>
<evidence type="ECO:0000256" key="2">
    <source>
        <dbReference type="ARBA" id="ARBA00022692"/>
    </source>
</evidence>
<organism evidence="7 8">
    <name type="scientific">Emergencia timonensis</name>
    <dbReference type="NCBI Taxonomy" id="1776384"/>
    <lineage>
        <taxon>Bacteria</taxon>
        <taxon>Bacillati</taxon>
        <taxon>Bacillota</taxon>
        <taxon>Clostridia</taxon>
        <taxon>Peptostreptococcales</taxon>
        <taxon>Anaerovoracaceae</taxon>
        <taxon>Emergencia</taxon>
    </lineage>
</organism>
<dbReference type="InterPro" id="IPR047817">
    <property type="entry name" value="ABC2_TM_bact-type"/>
</dbReference>
<evidence type="ECO:0000256" key="3">
    <source>
        <dbReference type="ARBA" id="ARBA00022989"/>
    </source>
</evidence>
<evidence type="ECO:0000256" key="4">
    <source>
        <dbReference type="ARBA" id="ARBA00023136"/>
    </source>
</evidence>
<keyword evidence="3 5" id="KW-1133">Transmembrane helix</keyword>
<comment type="subcellular location">
    <subcellularLocation>
        <location evidence="5">Cell membrane</location>
        <topology evidence="5">Multi-pass membrane protein</topology>
    </subcellularLocation>
    <subcellularLocation>
        <location evidence="1">Membrane</location>
        <topology evidence="1">Multi-pass membrane protein</topology>
    </subcellularLocation>
</comment>
<dbReference type="GO" id="GO:0043190">
    <property type="term" value="C:ATP-binding cassette (ABC) transporter complex"/>
    <property type="evidence" value="ECO:0007669"/>
    <property type="project" value="InterPro"/>
</dbReference>
<proteinExistence type="inferred from homology"/>
<dbReference type="OrthoDB" id="670210at2"/>
<dbReference type="PANTHER" id="PTHR43229:SF2">
    <property type="entry name" value="NODULATION PROTEIN J"/>
    <property type="match status" value="1"/>
</dbReference>
<feature type="domain" description="ABC transmembrane type-2" evidence="6">
    <location>
        <begin position="27"/>
        <end position="254"/>
    </location>
</feature>
<gene>
    <name evidence="7" type="ORF">DW099_16850</name>
</gene>
<keyword evidence="5" id="KW-0813">Transport</keyword>
<evidence type="ECO:0000256" key="5">
    <source>
        <dbReference type="RuleBase" id="RU361157"/>
    </source>
</evidence>
<feature type="transmembrane region" description="Helical" evidence="5">
    <location>
        <begin position="138"/>
        <end position="165"/>
    </location>
</feature>
<dbReference type="Proteomes" id="UP000284841">
    <property type="component" value="Unassembled WGS sequence"/>
</dbReference>
<dbReference type="GO" id="GO:0140359">
    <property type="term" value="F:ABC-type transporter activity"/>
    <property type="evidence" value="ECO:0007669"/>
    <property type="project" value="InterPro"/>
</dbReference>
<dbReference type="STRING" id="1776384.GCA_900086585_01364"/>
<keyword evidence="8" id="KW-1185">Reference proteome</keyword>
<comment type="similarity">
    <text evidence="5">Belongs to the ABC-2 integral membrane protein family.</text>
</comment>
<feature type="transmembrane region" description="Helical" evidence="5">
    <location>
        <begin position="229"/>
        <end position="248"/>
    </location>
</feature>
<dbReference type="AlphaFoldDB" id="A0A415DW06"/>
<dbReference type="EMBL" id="QRMS01000006">
    <property type="protein sequence ID" value="RHJ84641.1"/>
    <property type="molecule type" value="Genomic_DNA"/>
</dbReference>
<keyword evidence="4 5" id="KW-0472">Membrane</keyword>
<evidence type="ECO:0000256" key="1">
    <source>
        <dbReference type="ARBA" id="ARBA00004141"/>
    </source>
</evidence>
<dbReference type="RefSeq" id="WP_118336455.1">
    <property type="nucleotide sequence ID" value="NZ_AP025567.1"/>
</dbReference>
<keyword evidence="5" id="KW-1003">Cell membrane</keyword>
<reference evidence="7 8" key="1">
    <citation type="submission" date="2018-08" db="EMBL/GenBank/DDBJ databases">
        <title>A genome reference for cultivated species of the human gut microbiota.</title>
        <authorList>
            <person name="Zou Y."/>
            <person name="Xue W."/>
            <person name="Luo G."/>
        </authorList>
    </citation>
    <scope>NUCLEOTIDE SEQUENCE [LARGE SCALE GENOMIC DNA]</scope>
    <source>
        <strain evidence="7 8">AM07-24</strain>
    </source>
</reference>
<keyword evidence="2 5" id="KW-0812">Transmembrane</keyword>
<dbReference type="PROSITE" id="PS51012">
    <property type="entry name" value="ABC_TM2"/>
    <property type="match status" value="1"/>
</dbReference>
<dbReference type="PANTHER" id="PTHR43229">
    <property type="entry name" value="NODULATION PROTEIN J"/>
    <property type="match status" value="1"/>
</dbReference>
<evidence type="ECO:0000313" key="8">
    <source>
        <dbReference type="Proteomes" id="UP000284841"/>
    </source>
</evidence>
<name>A0A415DW06_9FIRM</name>